<name>A0ABV5Z041_9ACTN</name>
<dbReference type="RefSeq" id="WP_378213546.1">
    <property type="nucleotide sequence ID" value="NZ_JBHLZP010001023.1"/>
</dbReference>
<feature type="non-terminal residue" evidence="3">
    <location>
        <position position="456"/>
    </location>
</feature>
<dbReference type="InterPro" id="IPR020459">
    <property type="entry name" value="AMP-binding"/>
</dbReference>
<keyword evidence="1" id="KW-0436">Ligase</keyword>
<dbReference type="InterPro" id="IPR000873">
    <property type="entry name" value="AMP-dep_synth/lig_dom"/>
</dbReference>
<dbReference type="InterPro" id="IPR045851">
    <property type="entry name" value="AMP-bd_C_sf"/>
</dbReference>
<dbReference type="EMBL" id="JBHLZP010001023">
    <property type="protein sequence ID" value="MFB9840318.1"/>
    <property type="molecule type" value="Genomic_DNA"/>
</dbReference>
<evidence type="ECO:0000259" key="2">
    <source>
        <dbReference type="Pfam" id="PF00501"/>
    </source>
</evidence>
<dbReference type="Gene3D" id="3.30.300.30">
    <property type="match status" value="1"/>
</dbReference>
<evidence type="ECO:0000313" key="3">
    <source>
        <dbReference type="EMBL" id="MFB9840318.1"/>
    </source>
</evidence>
<dbReference type="PANTHER" id="PTHR45527">
    <property type="entry name" value="NONRIBOSOMAL PEPTIDE SYNTHETASE"/>
    <property type="match status" value="1"/>
</dbReference>
<dbReference type="Gene3D" id="3.40.50.980">
    <property type="match status" value="2"/>
</dbReference>
<dbReference type="PROSITE" id="PS00455">
    <property type="entry name" value="AMP_BINDING"/>
    <property type="match status" value="1"/>
</dbReference>
<feature type="domain" description="AMP-dependent synthetase/ligase" evidence="2">
    <location>
        <begin position="1"/>
        <end position="333"/>
    </location>
</feature>
<protein>
    <submittedName>
        <fullName evidence="3">Amino acid adenylation domain-containing protein</fullName>
    </submittedName>
</protein>
<sequence>LTYRQLTGRDAEVAGRLRAAELRPAEPVAIWMDKGWEQVVAVLGTLLAGGAYLPVDTAQPAARRDAILSDAGVRVVLTQSWLAEAGDLPDTVTALAVDDLPEDAMPAVAPPRAVSPDDLAYVIYTSGSTGSPKGVMISHRAALNTVEDIDRRHGIGAGDRVLGVAGLGFDLSVWDLFGTLSAGGVLVLPDADRRGDPSHWADLITDAGVTVWNSVPGQLQMLCDWLSSGPALEASRLRLALLSGDWIPVTLPDEARAILPGLEIVSLGGATEGSIWSIAHPVGEVDVSRPSIPYGRPLTNQSFHVLDHAMRPRPDWVPGELYIGGAGVALGYLGDEARTAERFVTEPGTGARIYRTGDIGRYLPDGSIEFLGREDAQVKIRGYRVELAEIEAAVQSHPSVAAVAVAVDDSAPGGRRLAAFVETGRRERDENGSRRAAAVHRAAQAAIRGASAEVDA</sequence>
<dbReference type="InterPro" id="IPR020845">
    <property type="entry name" value="AMP-binding_CS"/>
</dbReference>
<dbReference type="SUPFAM" id="SSF56801">
    <property type="entry name" value="Acetyl-CoA synthetase-like"/>
    <property type="match status" value="1"/>
</dbReference>
<evidence type="ECO:0000313" key="4">
    <source>
        <dbReference type="Proteomes" id="UP001589627"/>
    </source>
</evidence>
<reference evidence="3 4" key="1">
    <citation type="submission" date="2024-09" db="EMBL/GenBank/DDBJ databases">
        <authorList>
            <person name="Sun Q."/>
            <person name="Mori K."/>
        </authorList>
    </citation>
    <scope>NUCLEOTIDE SEQUENCE [LARGE SCALE GENOMIC DNA]</scope>
    <source>
        <strain evidence="3 4">TBRC 0563</strain>
    </source>
</reference>
<dbReference type="InterPro" id="IPR010071">
    <property type="entry name" value="AA_adenyl_dom"/>
</dbReference>
<dbReference type="Gene3D" id="2.30.38.10">
    <property type="entry name" value="Luciferase, Domain 3"/>
    <property type="match status" value="1"/>
</dbReference>
<feature type="non-terminal residue" evidence="3">
    <location>
        <position position="1"/>
    </location>
</feature>
<comment type="caution">
    <text evidence="3">The sequence shown here is derived from an EMBL/GenBank/DDBJ whole genome shotgun (WGS) entry which is preliminary data.</text>
</comment>
<proteinExistence type="predicted"/>
<dbReference type="NCBIfam" id="TIGR01733">
    <property type="entry name" value="AA-adenyl-dom"/>
    <property type="match status" value="1"/>
</dbReference>
<dbReference type="CDD" id="cd12114">
    <property type="entry name" value="A_NRPS_TlmIV_like"/>
    <property type="match status" value="1"/>
</dbReference>
<dbReference type="Proteomes" id="UP001589627">
    <property type="component" value="Unassembled WGS sequence"/>
</dbReference>
<accession>A0ABV5Z041</accession>
<evidence type="ECO:0000256" key="1">
    <source>
        <dbReference type="ARBA" id="ARBA00022598"/>
    </source>
</evidence>
<organism evidence="3 4">
    <name type="scientific">Actinoallomurus acaciae</name>
    <dbReference type="NCBI Taxonomy" id="502577"/>
    <lineage>
        <taxon>Bacteria</taxon>
        <taxon>Bacillati</taxon>
        <taxon>Actinomycetota</taxon>
        <taxon>Actinomycetes</taxon>
        <taxon>Streptosporangiales</taxon>
        <taxon>Thermomonosporaceae</taxon>
        <taxon>Actinoallomurus</taxon>
    </lineage>
</organism>
<dbReference type="PRINTS" id="PR00154">
    <property type="entry name" value="AMPBINDING"/>
</dbReference>
<keyword evidence="4" id="KW-1185">Reference proteome</keyword>
<gene>
    <name evidence="3" type="ORF">ACFFNX_50045</name>
</gene>
<dbReference type="PANTHER" id="PTHR45527:SF10">
    <property type="entry name" value="PYOCHELIN SYNTHASE PCHF"/>
    <property type="match status" value="1"/>
</dbReference>
<dbReference type="Pfam" id="PF00501">
    <property type="entry name" value="AMP-binding"/>
    <property type="match status" value="1"/>
</dbReference>